<evidence type="ECO:0000259" key="3">
    <source>
        <dbReference type="Pfam" id="PF00127"/>
    </source>
</evidence>
<dbReference type="Proteomes" id="UP000320184">
    <property type="component" value="Unassembled WGS sequence"/>
</dbReference>
<proteinExistence type="predicted"/>
<dbReference type="Pfam" id="PF00127">
    <property type="entry name" value="Copper-bind"/>
    <property type="match status" value="1"/>
</dbReference>
<evidence type="ECO:0000256" key="1">
    <source>
        <dbReference type="ARBA" id="ARBA00022723"/>
    </source>
</evidence>
<reference evidence="4 5" key="1">
    <citation type="journal article" date="2019" name="Nat. Microbiol.">
        <title>Mediterranean grassland soil C-N compound turnover is dependent on rainfall and depth, and is mediated by genomically divergent microorganisms.</title>
        <authorList>
            <person name="Diamond S."/>
            <person name="Andeer P.F."/>
            <person name="Li Z."/>
            <person name="Crits-Christoph A."/>
            <person name="Burstein D."/>
            <person name="Anantharaman K."/>
            <person name="Lane K.R."/>
            <person name="Thomas B.C."/>
            <person name="Pan C."/>
            <person name="Northen T.R."/>
            <person name="Banfield J.F."/>
        </authorList>
    </citation>
    <scope>NUCLEOTIDE SEQUENCE [LARGE SCALE GENOMIC DNA]</scope>
    <source>
        <strain evidence="4">WS_3</strain>
    </source>
</reference>
<organism evidence="4 5">
    <name type="scientific">Eiseniibacteriota bacterium</name>
    <dbReference type="NCBI Taxonomy" id="2212470"/>
    <lineage>
        <taxon>Bacteria</taxon>
        <taxon>Candidatus Eiseniibacteriota</taxon>
    </lineage>
</organism>
<evidence type="ECO:0000256" key="2">
    <source>
        <dbReference type="ARBA" id="ARBA00023008"/>
    </source>
</evidence>
<accession>A0A538SHU6</accession>
<dbReference type="InterPro" id="IPR008972">
    <property type="entry name" value="Cupredoxin"/>
</dbReference>
<gene>
    <name evidence="4" type="ORF">E6K73_06925</name>
</gene>
<feature type="domain" description="Blue (type 1) copper" evidence="3">
    <location>
        <begin position="81"/>
        <end position="114"/>
    </location>
</feature>
<keyword evidence="2" id="KW-0186">Copper</keyword>
<evidence type="ECO:0000313" key="4">
    <source>
        <dbReference type="EMBL" id="TMQ50946.1"/>
    </source>
</evidence>
<sequence>MERDVGSQHLTARKDEPKTLAVENSIQEVTMTSNPSSRGFLLASLLAVLGLAACKTSSPTAPHGGGGGGGAATQFNLGPFGVGQSAQLSFATAGAFGYHCIPHRSMGMTGTVQVDAGGSDSIVVQIGASGLTFTPTTAHIKPGGHVRWVNASSSTVHTVTSD</sequence>
<keyword evidence="1" id="KW-0479">Metal-binding</keyword>
<name>A0A538SHU6_UNCEI</name>
<dbReference type="GO" id="GO:0005507">
    <property type="term" value="F:copper ion binding"/>
    <property type="evidence" value="ECO:0007669"/>
    <property type="project" value="InterPro"/>
</dbReference>
<comment type="caution">
    <text evidence="4">The sequence shown here is derived from an EMBL/GenBank/DDBJ whole genome shotgun (WGS) entry which is preliminary data.</text>
</comment>
<protein>
    <recommendedName>
        <fullName evidence="3">Blue (type 1) copper domain-containing protein</fullName>
    </recommendedName>
</protein>
<dbReference type="EMBL" id="VBOT01000086">
    <property type="protein sequence ID" value="TMQ50946.1"/>
    <property type="molecule type" value="Genomic_DNA"/>
</dbReference>
<dbReference type="SUPFAM" id="SSF49503">
    <property type="entry name" value="Cupredoxins"/>
    <property type="match status" value="2"/>
</dbReference>
<evidence type="ECO:0000313" key="5">
    <source>
        <dbReference type="Proteomes" id="UP000320184"/>
    </source>
</evidence>
<dbReference type="GO" id="GO:0009055">
    <property type="term" value="F:electron transfer activity"/>
    <property type="evidence" value="ECO:0007669"/>
    <property type="project" value="InterPro"/>
</dbReference>
<dbReference type="AlphaFoldDB" id="A0A538SHU6"/>
<dbReference type="InterPro" id="IPR000923">
    <property type="entry name" value="BlueCu_1"/>
</dbReference>
<dbReference type="Gene3D" id="2.60.40.420">
    <property type="entry name" value="Cupredoxins - blue copper proteins"/>
    <property type="match status" value="2"/>
</dbReference>